<dbReference type="SMART" id="SM00666">
    <property type="entry name" value="PB1"/>
    <property type="match status" value="1"/>
</dbReference>
<sequence length="117" mass="13532">MNTITIKASYREDIIRFRVAANSGIVTLKEEVAKRLKLDVGTFDLKYLDDDHERVLIACDSDLQECVELSGCNMIRLLVHDFDLKLTGLKIFKRTRGRPFVNMSAIRVEMEHGYKLR</sequence>
<dbReference type="InterPro" id="IPR053793">
    <property type="entry name" value="PB1-like"/>
</dbReference>
<comment type="caution">
    <text evidence="2">The sequence shown here is derived from an EMBL/GenBank/DDBJ whole genome shotgun (WGS) entry which is preliminary data.</text>
</comment>
<accession>A0AAD8JRA5</accession>
<dbReference type="AlphaFoldDB" id="A0AAD8JRA5"/>
<evidence type="ECO:0000313" key="2">
    <source>
        <dbReference type="EMBL" id="KAK1408231.1"/>
    </source>
</evidence>
<evidence type="ECO:0000313" key="3">
    <source>
        <dbReference type="Proteomes" id="UP001229421"/>
    </source>
</evidence>
<gene>
    <name evidence="2" type="ORF">QVD17_39866</name>
</gene>
<dbReference type="Proteomes" id="UP001229421">
    <property type="component" value="Unassembled WGS sequence"/>
</dbReference>
<dbReference type="GO" id="GO:0003700">
    <property type="term" value="F:DNA-binding transcription factor activity"/>
    <property type="evidence" value="ECO:0007669"/>
    <property type="project" value="InterPro"/>
</dbReference>
<dbReference type="Gene3D" id="3.10.20.90">
    <property type="entry name" value="Phosphatidylinositol 3-kinase Catalytic Subunit, Chain A, domain 1"/>
    <property type="match status" value="1"/>
</dbReference>
<reference evidence="2" key="1">
    <citation type="journal article" date="2023" name="bioRxiv">
        <title>Improved chromosome-level genome assembly for marigold (Tagetes erecta).</title>
        <authorList>
            <person name="Jiang F."/>
            <person name="Yuan L."/>
            <person name="Wang S."/>
            <person name="Wang H."/>
            <person name="Xu D."/>
            <person name="Wang A."/>
            <person name="Fan W."/>
        </authorList>
    </citation>
    <scope>NUCLEOTIDE SEQUENCE</scope>
    <source>
        <strain evidence="2">WSJ</strain>
        <tissue evidence="2">Leaf</tissue>
    </source>
</reference>
<protein>
    <recommendedName>
        <fullName evidence="1">PB1 domain-containing protein</fullName>
    </recommendedName>
</protein>
<dbReference type="InterPro" id="IPR045012">
    <property type="entry name" value="NLP"/>
</dbReference>
<organism evidence="2 3">
    <name type="scientific">Tagetes erecta</name>
    <name type="common">African marigold</name>
    <dbReference type="NCBI Taxonomy" id="13708"/>
    <lineage>
        <taxon>Eukaryota</taxon>
        <taxon>Viridiplantae</taxon>
        <taxon>Streptophyta</taxon>
        <taxon>Embryophyta</taxon>
        <taxon>Tracheophyta</taxon>
        <taxon>Spermatophyta</taxon>
        <taxon>Magnoliopsida</taxon>
        <taxon>eudicotyledons</taxon>
        <taxon>Gunneridae</taxon>
        <taxon>Pentapetalae</taxon>
        <taxon>asterids</taxon>
        <taxon>campanulids</taxon>
        <taxon>Asterales</taxon>
        <taxon>Asteraceae</taxon>
        <taxon>Asteroideae</taxon>
        <taxon>Heliantheae alliance</taxon>
        <taxon>Tageteae</taxon>
        <taxon>Tagetes</taxon>
    </lineage>
</organism>
<dbReference type="PROSITE" id="PS51745">
    <property type="entry name" value="PB1"/>
    <property type="match status" value="1"/>
</dbReference>
<name>A0AAD8JRA5_TARER</name>
<proteinExistence type="predicted"/>
<dbReference type="InterPro" id="IPR000270">
    <property type="entry name" value="PB1_dom"/>
</dbReference>
<dbReference type="PANTHER" id="PTHR32002:SF35">
    <property type="entry name" value="PROTEIN NLP6"/>
    <property type="match status" value="1"/>
</dbReference>
<dbReference type="Pfam" id="PF00564">
    <property type="entry name" value="PB1"/>
    <property type="match status" value="1"/>
</dbReference>
<evidence type="ECO:0000259" key="1">
    <source>
        <dbReference type="PROSITE" id="PS51745"/>
    </source>
</evidence>
<feature type="domain" description="PB1" evidence="1">
    <location>
        <begin position="3"/>
        <end position="82"/>
    </location>
</feature>
<dbReference type="SUPFAM" id="SSF54277">
    <property type="entry name" value="CAD &amp; PB1 domains"/>
    <property type="match status" value="1"/>
</dbReference>
<dbReference type="EMBL" id="JAUHHV010000011">
    <property type="protein sequence ID" value="KAK1408231.1"/>
    <property type="molecule type" value="Genomic_DNA"/>
</dbReference>
<keyword evidence="3" id="KW-1185">Reference proteome</keyword>
<dbReference type="PANTHER" id="PTHR32002">
    <property type="entry name" value="PROTEIN NLP8"/>
    <property type="match status" value="1"/>
</dbReference>